<dbReference type="Gene3D" id="1.20.58.220">
    <property type="entry name" value="Phosphate transport system protein phou homolog 2, domain 2"/>
    <property type="match status" value="1"/>
</dbReference>
<dbReference type="KEGG" id="iag:Igag_1347"/>
<sequence>MSMSIESRVYRLQSIGGSIYVALPKEWIRRFGLDKGSLVEISIDPDGALRIAPLDVKSKESRKILRISIEVSNPSAVIPVVLSHYLYGFDVIELKFPSSISTEVRKSIENIRRLLLGLEVVEEGGGSMVLQIFSSDETSIENLIRSMGRLARTMYYDVLRGLSRGSIEDLRVVELKENDLDRLYFYTVRTIRRNVMSSPTLTTSKQILRYIDLRIAAKIIEEIGDHAEKAARYGIRLLELGNSIAFLDRLQICMDDIDNVFRSSIEILTSFEKQSLSQAKEELVELAVKGSGCVNMLRQSIEASSTPLHIGIASAYEGIAIGVYDLLSLIPLTVDIASSP</sequence>
<dbReference type="STRING" id="583356.Igag_1347"/>
<dbReference type="EMBL" id="CP002098">
    <property type="protein sequence ID" value="ADM28150.1"/>
    <property type="molecule type" value="Genomic_DNA"/>
</dbReference>
<dbReference type="HOGENOM" id="CLU_069302_0_0_2"/>
<feature type="domain" description="SpoVT-AbrB" evidence="1">
    <location>
        <begin position="13"/>
        <end position="59"/>
    </location>
</feature>
<gene>
    <name evidence="2" type="ordered locus">Igag_1347</name>
</gene>
<dbReference type="Pfam" id="PF04014">
    <property type="entry name" value="MazE_antitoxin"/>
    <property type="match status" value="1"/>
</dbReference>
<evidence type="ECO:0000313" key="2">
    <source>
        <dbReference type="EMBL" id="ADM28150.1"/>
    </source>
</evidence>
<dbReference type="Proteomes" id="UP000001304">
    <property type="component" value="Chromosome"/>
</dbReference>
<name>E0SQ19_IGNAA</name>
<dbReference type="Pfam" id="PF01895">
    <property type="entry name" value="PhoU"/>
    <property type="match status" value="1"/>
</dbReference>
<dbReference type="InterPro" id="IPR037914">
    <property type="entry name" value="SpoVT-AbrB_sf"/>
</dbReference>
<dbReference type="BioCyc" id="IAGG583356:GHAH-1330-MONOMER"/>
<keyword evidence="3" id="KW-1185">Reference proteome</keyword>
<dbReference type="PANTHER" id="PTHR42930:SF2">
    <property type="entry name" value="PHOU DOMAIN-CONTAINING PROTEIN"/>
    <property type="match status" value="1"/>
</dbReference>
<organism evidence="2 3">
    <name type="scientific">Ignisphaera aggregans (strain DSM 17230 / JCM 13409 / AQ1.S1)</name>
    <dbReference type="NCBI Taxonomy" id="583356"/>
    <lineage>
        <taxon>Archaea</taxon>
        <taxon>Thermoproteota</taxon>
        <taxon>Thermoprotei</taxon>
        <taxon>Desulfurococcales</taxon>
        <taxon>Desulfurococcaceae</taxon>
        <taxon>Ignisphaera</taxon>
    </lineage>
</organism>
<dbReference type="PANTHER" id="PTHR42930">
    <property type="entry name" value="PHOSPHATE-SPECIFIC TRANSPORT SYSTEM ACCESSORY PROTEIN PHOU"/>
    <property type="match status" value="1"/>
</dbReference>
<reference evidence="2 3" key="1">
    <citation type="journal article" date="2010" name="Stand. Genomic Sci.">
        <title>Complete genome sequence of Ignisphaera aggregans type strain (AQ1.S1).</title>
        <authorList>
            <person name="Goker M."/>
            <person name="Held B."/>
            <person name="Lapidus A."/>
            <person name="Nolan M."/>
            <person name="Spring S."/>
            <person name="Yasawong M."/>
            <person name="Lucas S."/>
            <person name="Glavina Del Rio T."/>
            <person name="Tice H."/>
            <person name="Cheng J.F."/>
            <person name="Goodwin L."/>
            <person name="Tapia R."/>
            <person name="Pitluck S."/>
            <person name="Liolios K."/>
            <person name="Ivanova N."/>
            <person name="Mavromatis K."/>
            <person name="Mikhailova N."/>
            <person name="Pati A."/>
            <person name="Chen A."/>
            <person name="Palaniappan K."/>
            <person name="Brambilla E."/>
            <person name="Land M."/>
            <person name="Hauser L."/>
            <person name="Chang Y.J."/>
            <person name="Jeffries C.D."/>
            <person name="Brettin T."/>
            <person name="Detter J.C."/>
            <person name="Han C."/>
            <person name="Rohde M."/>
            <person name="Sikorski J."/>
            <person name="Woyke T."/>
            <person name="Bristow J."/>
            <person name="Eisen J.A."/>
            <person name="Markowitz V."/>
            <person name="Hugenholtz P."/>
            <person name="Kyrpides N.C."/>
            <person name="Klenk H.P."/>
        </authorList>
    </citation>
    <scope>NUCLEOTIDE SEQUENCE [LARGE SCALE GENOMIC DNA]</scope>
    <source>
        <strain evidence="3">DSM 17230 / JCM 13409 / AQ1.S1</strain>
    </source>
</reference>
<dbReference type="GO" id="GO:0030643">
    <property type="term" value="P:intracellular phosphate ion homeostasis"/>
    <property type="evidence" value="ECO:0007669"/>
    <property type="project" value="InterPro"/>
</dbReference>
<dbReference type="InterPro" id="IPR026022">
    <property type="entry name" value="PhoU_dom"/>
</dbReference>
<dbReference type="SUPFAM" id="SSF109755">
    <property type="entry name" value="PhoU-like"/>
    <property type="match status" value="1"/>
</dbReference>
<dbReference type="GO" id="GO:0003677">
    <property type="term" value="F:DNA binding"/>
    <property type="evidence" value="ECO:0007669"/>
    <property type="project" value="InterPro"/>
</dbReference>
<dbReference type="GO" id="GO:0045936">
    <property type="term" value="P:negative regulation of phosphate metabolic process"/>
    <property type="evidence" value="ECO:0007669"/>
    <property type="project" value="InterPro"/>
</dbReference>
<dbReference type="AlphaFoldDB" id="E0SQ19"/>
<accession>E0SQ19</accession>
<dbReference type="InterPro" id="IPR038078">
    <property type="entry name" value="PhoU-like_sf"/>
</dbReference>
<dbReference type="InterPro" id="IPR007159">
    <property type="entry name" value="SpoVT-AbrB_dom"/>
</dbReference>
<proteinExistence type="predicted"/>
<evidence type="ECO:0000313" key="3">
    <source>
        <dbReference type="Proteomes" id="UP000001304"/>
    </source>
</evidence>
<dbReference type="InterPro" id="IPR028366">
    <property type="entry name" value="PhoU"/>
</dbReference>
<evidence type="ECO:0000259" key="1">
    <source>
        <dbReference type="SMART" id="SM00966"/>
    </source>
</evidence>
<dbReference type="SMART" id="SM00966">
    <property type="entry name" value="SpoVT_AbrB"/>
    <property type="match status" value="1"/>
</dbReference>
<protein>
    <submittedName>
        <fullName evidence="2">Phosphate uptake regulator, PhoU</fullName>
    </submittedName>
</protein>
<dbReference type="SUPFAM" id="SSF89447">
    <property type="entry name" value="AbrB/MazE/MraZ-like"/>
    <property type="match status" value="1"/>
</dbReference>